<feature type="compositionally biased region" description="Basic and acidic residues" evidence="3">
    <location>
        <begin position="175"/>
        <end position="185"/>
    </location>
</feature>
<gene>
    <name evidence="4" type="ORF">DYB32_000482</name>
</gene>
<feature type="coiled-coil region" evidence="2">
    <location>
        <begin position="1140"/>
        <end position="1174"/>
    </location>
</feature>
<dbReference type="SMART" id="SM00248">
    <property type="entry name" value="ANK"/>
    <property type="match status" value="2"/>
</dbReference>
<evidence type="ECO:0000313" key="5">
    <source>
        <dbReference type="Proteomes" id="UP000285060"/>
    </source>
</evidence>
<evidence type="ECO:0000256" key="2">
    <source>
        <dbReference type="SAM" id="Coils"/>
    </source>
</evidence>
<evidence type="ECO:0000256" key="1">
    <source>
        <dbReference type="PROSITE-ProRule" id="PRU00023"/>
    </source>
</evidence>
<keyword evidence="1" id="KW-0040">ANK repeat</keyword>
<evidence type="ECO:0000313" key="4">
    <source>
        <dbReference type="EMBL" id="RHY34992.1"/>
    </source>
</evidence>
<dbReference type="EMBL" id="QUSY01000011">
    <property type="protein sequence ID" value="RHY34992.1"/>
    <property type="molecule type" value="Genomic_DNA"/>
</dbReference>
<accession>A0A418B9U0</accession>
<dbReference type="PROSITE" id="PS50088">
    <property type="entry name" value="ANK_REPEAT"/>
    <property type="match status" value="1"/>
</dbReference>
<evidence type="ECO:0000256" key="3">
    <source>
        <dbReference type="SAM" id="MobiDB-lite"/>
    </source>
</evidence>
<reference evidence="4 5" key="1">
    <citation type="submission" date="2018-08" db="EMBL/GenBank/DDBJ databases">
        <title>Aphanomyces genome sequencing and annotation.</title>
        <authorList>
            <person name="Minardi D."/>
            <person name="Oidtmann B."/>
            <person name="Van Der Giezen M."/>
            <person name="Studholme D.J."/>
        </authorList>
    </citation>
    <scope>NUCLEOTIDE SEQUENCE [LARGE SCALE GENOMIC DNA]</scope>
    <source>
        <strain evidence="4 5">NJM0002</strain>
    </source>
</reference>
<dbReference type="VEuPathDB" id="FungiDB:H310_11096"/>
<feature type="coiled-coil region" evidence="2">
    <location>
        <begin position="1297"/>
        <end position="1352"/>
    </location>
</feature>
<keyword evidence="2" id="KW-0175">Coiled coil</keyword>
<dbReference type="InterPro" id="IPR002110">
    <property type="entry name" value="Ankyrin_rpt"/>
</dbReference>
<organism evidence="4 5">
    <name type="scientific">Aphanomyces invadans</name>
    <dbReference type="NCBI Taxonomy" id="157072"/>
    <lineage>
        <taxon>Eukaryota</taxon>
        <taxon>Sar</taxon>
        <taxon>Stramenopiles</taxon>
        <taxon>Oomycota</taxon>
        <taxon>Saprolegniomycetes</taxon>
        <taxon>Saprolegniales</taxon>
        <taxon>Verrucalvaceae</taxon>
        <taxon>Aphanomyces</taxon>
    </lineage>
</organism>
<feature type="region of interest" description="Disordered" evidence="3">
    <location>
        <begin position="175"/>
        <end position="224"/>
    </location>
</feature>
<comment type="caution">
    <text evidence="4">The sequence shown here is derived from an EMBL/GenBank/DDBJ whole genome shotgun (WGS) entry which is preliminary data.</text>
</comment>
<feature type="compositionally biased region" description="Polar residues" evidence="3">
    <location>
        <begin position="186"/>
        <end position="196"/>
    </location>
</feature>
<name>A0A418B9U0_9STRA</name>
<sequence>MADPKASAAKGKFTRLNRVGVLPEIGLYAPEAKEKSRSVADVHHEFLLNQRQEVEDICTGLQVRLEHVKKVLPVPKTVEGPDDTPSNGCVPSPLEKRIEDAIAAEQEDADAELTPLDHMAIALEVCQDLFPHIGKALHDEAGAQVNVEYTHVLLQMVETIENCVHDKVVRDRIARQTRHEVRSPEKTSVQSSQLLSPTARFKQFRHDQAKAPPSRKIAPSPSHRSAPFELESLLHKEHIGTGPPLPKVHRDNTFRQVLKCRQFPPTKVPKDEAIEKTYSHCPIESRFDMQSVHMAVDEAKHVAGSWIVVEFPKARPSLTSSQVAYLSQWQAARYRNLVAMKGVHDSDVVLHLYLEYTDSVMYEMCRLLFDKCPTSANVLYGLWHFFFTVVAFINKTIEEELTVLQQTVRCLKVPVEVEQYQSKITKQAAVVDAMRAKLVQKHKAIALAREMCIRQRNELNRYLAADQSLVRLTMSFVQSIHAFFPDKSTTSSTACPPSSRHFSAAEALDEMTRTLALKFASASTTESHLPSASHKHPQRLSTMHHVNSIADDASRMLTHFDVDSMAPELDAAQKRLAQLLTLSSPDCILGWDAQAVWQHAFFIPPPDEVVEMEYRVRHMILRVERGIAARGCIRRRMHRGVQVDLGTEPSTLALDTSPSHQTTLRSIQLAAGFCRPTPHDATVSLKRNAELKKVVPASFQKYIVRLSAAYVPHDYTVSAVSRVLTYVANTLVGQLAAGVDIHSDMTKACMPKDMAEMESPIEAVYRVFLTRFRVPLFANERVMDLVTSLSHLDTQSDKIYLWCRLLHLAGVDPLPATAFWFVLHVLHVLAKCSHDGYYTSETSDDVEYIGQQSAWDALGIVFASFPTEVFQRCKTKLIGLSQIYGAIWIPIYTIVAMCVDEWEAQYFAVRVEIETRFANALKVDSLHTFHQVVSTYVPRVHAYAAATTFSTAIQMSRSSRPTPADCAAACIQAGLVPPHAAAQFDKLSLLFAIPSDAMTVKTLELSMSFLSVVWTTTKDQLVRAIEDKAADTAVGLRLVTPLDHATQEDPPQVALCWNLLEQVIAIAYCGRTSTSAGQTLLHLAAFWGRTEMVRVLISLGRQGKVKFTESIVIIDLRWGSIETASTNTHLGGTSVWEEKMGLLQMQVEDLTTSLADVERQNRDKEASLAHLRAEIVELHAHWAEAVDTCNAQMSERDKVTSFAANLEKAVAQLHHDVASLKKDLYDSQMEGYRLDRAREQAELERDAAVEQRGHAIQSQNAALDVVAQRTKDWQAAERAAVIMETQRNQAFRERDHLELQTERLAYAQAEHQRIEEEAADFLHAKRQEDIRLKRAARALEEFSADKKAAALEAARAFSQQQANRRRQLGVC</sequence>
<proteinExistence type="predicted"/>
<dbReference type="Proteomes" id="UP000285060">
    <property type="component" value="Unassembled WGS sequence"/>
</dbReference>
<keyword evidence="5" id="KW-1185">Reference proteome</keyword>
<protein>
    <submittedName>
        <fullName evidence="4">Uncharacterized protein</fullName>
    </submittedName>
</protein>
<dbReference type="PROSITE" id="PS50297">
    <property type="entry name" value="ANK_REP_REGION"/>
    <property type="match status" value="1"/>
</dbReference>
<feature type="repeat" description="ANK" evidence="1">
    <location>
        <begin position="1076"/>
        <end position="1100"/>
    </location>
</feature>